<feature type="transmembrane region" description="Helical" evidence="1">
    <location>
        <begin position="57"/>
        <end position="75"/>
    </location>
</feature>
<keyword evidence="1" id="KW-1133">Transmembrane helix</keyword>
<dbReference type="PATRIC" id="fig|1121477.3.peg.1595"/>
<evidence type="ECO:0000256" key="1">
    <source>
        <dbReference type="SAM" id="Phobius"/>
    </source>
</evidence>
<accession>A0A0F5LW10</accession>
<reference evidence="2 3" key="1">
    <citation type="submission" date="2015-03" db="EMBL/GenBank/DDBJ databases">
        <authorList>
            <person name="Hassan Y.I."/>
            <person name="Lepp D."/>
            <person name="Zhou T."/>
        </authorList>
    </citation>
    <scope>NUCLEOTIDE SEQUENCE [LARGE SCALE GENOMIC DNA]</scope>
    <source>
        <strain evidence="2 3">DSM 17137</strain>
    </source>
</reference>
<protein>
    <submittedName>
        <fullName evidence="2">Uncharacterized protein</fullName>
    </submittedName>
</protein>
<keyword evidence="3" id="KW-1185">Reference proteome</keyword>
<organism evidence="2 3">
    <name type="scientific">Devosia limi DSM 17137</name>
    <dbReference type="NCBI Taxonomy" id="1121477"/>
    <lineage>
        <taxon>Bacteria</taxon>
        <taxon>Pseudomonadati</taxon>
        <taxon>Pseudomonadota</taxon>
        <taxon>Alphaproteobacteria</taxon>
        <taxon>Hyphomicrobiales</taxon>
        <taxon>Devosiaceae</taxon>
        <taxon>Devosia</taxon>
    </lineage>
</organism>
<comment type="caution">
    <text evidence="2">The sequence shown here is derived from an EMBL/GenBank/DDBJ whole genome shotgun (WGS) entry which is preliminary data.</text>
</comment>
<evidence type="ECO:0000313" key="3">
    <source>
        <dbReference type="Proteomes" id="UP000033608"/>
    </source>
</evidence>
<proteinExistence type="predicted"/>
<dbReference type="Proteomes" id="UP000033608">
    <property type="component" value="Unassembled WGS sequence"/>
</dbReference>
<dbReference type="EMBL" id="LAJF01000036">
    <property type="protein sequence ID" value="KKB86481.1"/>
    <property type="molecule type" value="Genomic_DNA"/>
</dbReference>
<keyword evidence="1" id="KW-0472">Membrane</keyword>
<gene>
    <name evidence="2" type="ORF">VW29_02705</name>
</gene>
<name>A0A0F5LW10_9HYPH</name>
<sequence length="77" mass="8687">MDHDVKIETQRSRSNLFAFRRLKWGKPKLRPSADRAAAGPEVIELEPKRKRERLADAIFWTMAIGAVAALVWAAASL</sequence>
<evidence type="ECO:0000313" key="2">
    <source>
        <dbReference type="EMBL" id="KKB86481.1"/>
    </source>
</evidence>
<keyword evidence="1" id="KW-0812">Transmembrane</keyword>
<dbReference type="AlphaFoldDB" id="A0A0F5LW10"/>